<organism evidence="1 2">
    <name type="scientific">Heterorhabditis bacteriophora</name>
    <name type="common">Entomopathogenic nematode worm</name>
    <dbReference type="NCBI Taxonomy" id="37862"/>
    <lineage>
        <taxon>Eukaryota</taxon>
        <taxon>Metazoa</taxon>
        <taxon>Ecdysozoa</taxon>
        <taxon>Nematoda</taxon>
        <taxon>Chromadorea</taxon>
        <taxon>Rhabditida</taxon>
        <taxon>Rhabditina</taxon>
        <taxon>Rhabditomorpha</taxon>
        <taxon>Strongyloidea</taxon>
        <taxon>Heterorhabditidae</taxon>
        <taxon>Heterorhabditis</taxon>
    </lineage>
</organism>
<accession>A0A1I7X0K1</accession>
<sequence>MPTKRLPRSLSAPVFQKSSKRLVNVLLFKLREMRVAAVGAITCGIEELSLITFDNSVLSDFAG</sequence>
<protein>
    <submittedName>
        <fullName evidence="2">Uncharacterized protein</fullName>
    </submittedName>
</protein>
<proteinExistence type="predicted"/>
<name>A0A1I7X0K1_HETBA</name>
<dbReference type="AlphaFoldDB" id="A0A1I7X0K1"/>
<reference evidence="2" key="1">
    <citation type="submission" date="2016-11" db="UniProtKB">
        <authorList>
            <consortium name="WormBaseParasite"/>
        </authorList>
    </citation>
    <scope>IDENTIFICATION</scope>
</reference>
<evidence type="ECO:0000313" key="1">
    <source>
        <dbReference type="Proteomes" id="UP000095283"/>
    </source>
</evidence>
<evidence type="ECO:0000313" key="2">
    <source>
        <dbReference type="WBParaSite" id="Hba_10985"/>
    </source>
</evidence>
<dbReference type="Proteomes" id="UP000095283">
    <property type="component" value="Unplaced"/>
</dbReference>
<keyword evidence="1" id="KW-1185">Reference proteome</keyword>
<dbReference type="WBParaSite" id="Hba_10985">
    <property type="protein sequence ID" value="Hba_10985"/>
    <property type="gene ID" value="Hba_10985"/>
</dbReference>